<keyword evidence="7" id="KW-0406">Ion transport</keyword>
<gene>
    <name evidence="11" type="ordered locus">Dacet_1756</name>
</gene>
<keyword evidence="8 10" id="KW-0472">Membrane</keyword>
<dbReference type="STRING" id="522772.Dacet_1756"/>
<evidence type="ECO:0000256" key="5">
    <source>
        <dbReference type="ARBA" id="ARBA00022692"/>
    </source>
</evidence>
<comment type="subcellular location">
    <subcellularLocation>
        <location evidence="1">Cell membrane</location>
        <topology evidence="1">Multi-pass membrane protein</topology>
    </subcellularLocation>
</comment>
<evidence type="ECO:0000313" key="11">
    <source>
        <dbReference type="EMBL" id="ADD68520.1"/>
    </source>
</evidence>
<dbReference type="GO" id="GO:0042910">
    <property type="term" value="F:xenobiotic transmembrane transporter activity"/>
    <property type="evidence" value="ECO:0007669"/>
    <property type="project" value="InterPro"/>
</dbReference>
<dbReference type="KEGG" id="dap:Dacet_1756"/>
<feature type="transmembrane region" description="Helical" evidence="10">
    <location>
        <begin position="88"/>
        <end position="107"/>
    </location>
</feature>
<dbReference type="OrthoDB" id="62420at2"/>
<dbReference type="PANTHER" id="PTHR43298:SF2">
    <property type="entry name" value="FMN_FAD EXPORTER YEEO-RELATED"/>
    <property type="match status" value="1"/>
</dbReference>
<evidence type="ECO:0000313" key="12">
    <source>
        <dbReference type="Proteomes" id="UP000002012"/>
    </source>
</evidence>
<evidence type="ECO:0000256" key="8">
    <source>
        <dbReference type="ARBA" id="ARBA00023136"/>
    </source>
</evidence>
<dbReference type="GO" id="GO:0005886">
    <property type="term" value="C:plasma membrane"/>
    <property type="evidence" value="ECO:0007669"/>
    <property type="project" value="UniProtKB-SubCell"/>
</dbReference>
<organism evidence="11 12">
    <name type="scientific">Denitrovibrio acetiphilus (strain DSM 12809 / NBRC 114555 / N2460)</name>
    <dbReference type="NCBI Taxonomy" id="522772"/>
    <lineage>
        <taxon>Bacteria</taxon>
        <taxon>Pseudomonadati</taxon>
        <taxon>Deferribacterota</taxon>
        <taxon>Deferribacteres</taxon>
        <taxon>Deferribacterales</taxon>
        <taxon>Geovibrionaceae</taxon>
        <taxon>Denitrovibrio</taxon>
    </lineage>
</organism>
<sequence length="439" mass="48530">MPFINERYRRVLRISIPSAMHNFLNMVQGLIDMFFVGRISPASVAAVGVSMQYMGLLYAFMSLIYTGTNALVSRFFGGRDMEKAGQTIFMMLCFSFVISIPMAYIAYDYGEVLFRILNAGDVVVEQGTLYMKTFALGIPAMYVMGVLFSGMNAIGATKVPLAISITGNCLNVFLDWVFIFGNLGFKPMGIQGAALATVLVIYFQIILYLYVYFVRRKIVIIPKPDFSLLMRALKVGVPVWIERISTHPSYLFLSALVAKYGVDSLAGYQIGLRLEGMAFMPGVGFSMAGMALVGQGLGAGKPEESESDAIATVVSAGVVMGFMGFVMFAFAYPLAGLFADNQATVDEAAMYLRIMGFSQVPLAVTFVLSGCLRGAGDTKWTFYINTASLWGVRIFPAWVLSYVTDTPVWIYVVCVFEVVFRAFVLMRRFRKGHWKTIKV</sequence>
<feature type="transmembrane region" description="Helical" evidence="10">
    <location>
        <begin position="55"/>
        <end position="76"/>
    </location>
</feature>
<evidence type="ECO:0000256" key="2">
    <source>
        <dbReference type="ARBA" id="ARBA00022448"/>
    </source>
</evidence>
<evidence type="ECO:0000256" key="4">
    <source>
        <dbReference type="ARBA" id="ARBA00022475"/>
    </source>
</evidence>
<feature type="transmembrane region" description="Helical" evidence="10">
    <location>
        <begin position="127"/>
        <end position="149"/>
    </location>
</feature>
<dbReference type="HOGENOM" id="CLU_012893_5_3_0"/>
<dbReference type="InParanoid" id="D4H0K7"/>
<feature type="transmembrane region" description="Helical" evidence="10">
    <location>
        <begin position="277"/>
        <end position="297"/>
    </location>
</feature>
<reference evidence="11 12" key="1">
    <citation type="journal article" date="2010" name="Stand. Genomic Sci.">
        <title>Complete genome sequence of Denitrovibrio acetiphilus type strain (N2460).</title>
        <authorList>
            <person name="Kiss H."/>
            <person name="Lang E."/>
            <person name="Lapidus A."/>
            <person name="Copeland A."/>
            <person name="Nolan M."/>
            <person name="Glavina Del Rio T."/>
            <person name="Chen F."/>
            <person name="Lucas S."/>
            <person name="Tice H."/>
            <person name="Cheng J.F."/>
            <person name="Han C."/>
            <person name="Goodwin L."/>
            <person name="Pitluck S."/>
            <person name="Liolios K."/>
            <person name="Pati A."/>
            <person name="Ivanova N."/>
            <person name="Mavromatis K."/>
            <person name="Chen A."/>
            <person name="Palaniappan K."/>
            <person name="Land M."/>
            <person name="Hauser L."/>
            <person name="Chang Y.J."/>
            <person name="Jeffries C.D."/>
            <person name="Detter J.C."/>
            <person name="Brettin T."/>
            <person name="Spring S."/>
            <person name="Rohde M."/>
            <person name="Goker M."/>
            <person name="Woyke T."/>
            <person name="Bristow J."/>
            <person name="Eisen J.A."/>
            <person name="Markowitz V."/>
            <person name="Hugenholtz P."/>
            <person name="Kyrpides N.C."/>
            <person name="Klenk H.P."/>
        </authorList>
    </citation>
    <scope>NUCLEOTIDE SEQUENCE [LARGE SCALE GENOMIC DNA]</scope>
    <source>
        <strain evidence="12">DSM 12809 / NBRC 114555 / N2460</strain>
    </source>
</reference>
<proteinExistence type="predicted"/>
<evidence type="ECO:0000256" key="9">
    <source>
        <dbReference type="ARBA" id="ARBA00031636"/>
    </source>
</evidence>
<feature type="transmembrane region" description="Helical" evidence="10">
    <location>
        <begin position="250"/>
        <end position="271"/>
    </location>
</feature>
<keyword evidence="3" id="KW-0050">Antiport</keyword>
<dbReference type="RefSeq" id="WP_013011031.1">
    <property type="nucleotide sequence ID" value="NC_013943.1"/>
</dbReference>
<dbReference type="PANTHER" id="PTHR43298">
    <property type="entry name" value="MULTIDRUG RESISTANCE PROTEIN NORM-RELATED"/>
    <property type="match status" value="1"/>
</dbReference>
<dbReference type="CDD" id="cd13137">
    <property type="entry name" value="MATE_NorM_like"/>
    <property type="match status" value="1"/>
</dbReference>
<evidence type="ECO:0000256" key="3">
    <source>
        <dbReference type="ARBA" id="ARBA00022449"/>
    </source>
</evidence>
<dbReference type="InterPro" id="IPR002528">
    <property type="entry name" value="MATE_fam"/>
</dbReference>
<feature type="transmembrane region" description="Helical" evidence="10">
    <location>
        <begin position="193"/>
        <end position="213"/>
    </location>
</feature>
<dbReference type="GO" id="GO:0006811">
    <property type="term" value="P:monoatomic ion transport"/>
    <property type="evidence" value="ECO:0007669"/>
    <property type="project" value="UniProtKB-KW"/>
</dbReference>
<dbReference type="AlphaFoldDB" id="D4H0K7"/>
<dbReference type="InterPro" id="IPR048279">
    <property type="entry name" value="MdtK-like"/>
</dbReference>
<dbReference type="Pfam" id="PF01554">
    <property type="entry name" value="MatE"/>
    <property type="match status" value="2"/>
</dbReference>
<keyword evidence="5 10" id="KW-0812">Transmembrane</keyword>
<feature type="transmembrane region" description="Helical" evidence="10">
    <location>
        <begin position="309"/>
        <end position="330"/>
    </location>
</feature>
<keyword evidence="2" id="KW-0813">Transport</keyword>
<keyword evidence="6 10" id="KW-1133">Transmembrane helix</keyword>
<dbReference type="NCBIfam" id="TIGR00797">
    <property type="entry name" value="matE"/>
    <property type="match status" value="1"/>
</dbReference>
<protein>
    <recommendedName>
        <fullName evidence="9">Multidrug-efflux transporter</fullName>
    </recommendedName>
</protein>
<feature type="transmembrane region" description="Helical" evidence="10">
    <location>
        <begin position="380"/>
        <end position="402"/>
    </location>
</feature>
<evidence type="ECO:0000256" key="1">
    <source>
        <dbReference type="ARBA" id="ARBA00004651"/>
    </source>
</evidence>
<keyword evidence="4" id="KW-1003">Cell membrane</keyword>
<keyword evidence="12" id="KW-1185">Reference proteome</keyword>
<evidence type="ECO:0000256" key="6">
    <source>
        <dbReference type="ARBA" id="ARBA00022989"/>
    </source>
</evidence>
<dbReference type="InterPro" id="IPR050222">
    <property type="entry name" value="MATE_MdtK"/>
</dbReference>
<dbReference type="PaxDb" id="522772-Dacet_1756"/>
<accession>D4H0K7</accession>
<dbReference type="PIRSF" id="PIRSF006603">
    <property type="entry name" value="DinF"/>
    <property type="match status" value="1"/>
</dbReference>
<feature type="transmembrane region" description="Helical" evidence="10">
    <location>
        <begin position="408"/>
        <end position="426"/>
    </location>
</feature>
<dbReference type="EMBL" id="CP001968">
    <property type="protein sequence ID" value="ADD68520.1"/>
    <property type="molecule type" value="Genomic_DNA"/>
</dbReference>
<dbReference type="eggNOG" id="COG0534">
    <property type="taxonomic scope" value="Bacteria"/>
</dbReference>
<evidence type="ECO:0000256" key="7">
    <source>
        <dbReference type="ARBA" id="ARBA00023065"/>
    </source>
</evidence>
<dbReference type="GO" id="GO:0015297">
    <property type="term" value="F:antiporter activity"/>
    <property type="evidence" value="ECO:0007669"/>
    <property type="project" value="UniProtKB-KW"/>
</dbReference>
<evidence type="ECO:0000256" key="10">
    <source>
        <dbReference type="SAM" id="Phobius"/>
    </source>
</evidence>
<feature type="transmembrane region" description="Helical" evidence="10">
    <location>
        <begin position="350"/>
        <end position="368"/>
    </location>
</feature>
<feature type="transmembrane region" description="Helical" evidence="10">
    <location>
        <begin position="161"/>
        <end position="181"/>
    </location>
</feature>
<name>D4H0K7_DENA2</name>
<dbReference type="FunCoup" id="D4H0K7">
    <property type="interactions" value="85"/>
</dbReference>
<dbReference type="Proteomes" id="UP000002012">
    <property type="component" value="Chromosome"/>
</dbReference>